<dbReference type="Proteomes" id="UP000507470">
    <property type="component" value="Unassembled WGS sequence"/>
</dbReference>
<dbReference type="EMBL" id="CACVKT020003844">
    <property type="protein sequence ID" value="CAC5386218.1"/>
    <property type="molecule type" value="Genomic_DNA"/>
</dbReference>
<gene>
    <name evidence="1" type="ORF">MCOR_21680</name>
</gene>
<dbReference type="AlphaFoldDB" id="A0A6J8BQJ5"/>
<sequence>MNYTILFAVIYLFGIDHESYRFNQCNGEVIHPDNFFKQYVTACGFGYLCNNGLENATGLYVPRNLGPCPSCACDNDCFSRNDCCPDKLVTRPWTACESTSINILYETNLVKYPLIGSCPANALYEDTLSCYDPNNPFTASTYQYRHTPINSNRTQLSYKNIFCALCHAEDPAFRKMGCIYQQRQL</sequence>
<reference evidence="1 2" key="1">
    <citation type="submission" date="2020-06" db="EMBL/GenBank/DDBJ databases">
        <authorList>
            <person name="Li R."/>
            <person name="Bekaert M."/>
        </authorList>
    </citation>
    <scope>NUCLEOTIDE SEQUENCE [LARGE SCALE GENOMIC DNA]</scope>
    <source>
        <strain evidence="2">wild</strain>
    </source>
</reference>
<keyword evidence="2" id="KW-1185">Reference proteome</keyword>
<organism evidence="1 2">
    <name type="scientific">Mytilus coruscus</name>
    <name type="common">Sea mussel</name>
    <dbReference type="NCBI Taxonomy" id="42192"/>
    <lineage>
        <taxon>Eukaryota</taxon>
        <taxon>Metazoa</taxon>
        <taxon>Spiralia</taxon>
        <taxon>Lophotrochozoa</taxon>
        <taxon>Mollusca</taxon>
        <taxon>Bivalvia</taxon>
        <taxon>Autobranchia</taxon>
        <taxon>Pteriomorphia</taxon>
        <taxon>Mytilida</taxon>
        <taxon>Mytiloidea</taxon>
        <taxon>Mytilidae</taxon>
        <taxon>Mytilinae</taxon>
        <taxon>Mytilus</taxon>
    </lineage>
</organism>
<dbReference type="OrthoDB" id="6084477at2759"/>
<evidence type="ECO:0000313" key="2">
    <source>
        <dbReference type="Proteomes" id="UP000507470"/>
    </source>
</evidence>
<name>A0A6J8BQJ5_MYTCO</name>
<accession>A0A6J8BQJ5</accession>
<proteinExistence type="predicted"/>
<evidence type="ECO:0008006" key="3">
    <source>
        <dbReference type="Google" id="ProtNLM"/>
    </source>
</evidence>
<protein>
    <recommendedName>
        <fullName evidence="3">SMB domain-containing protein</fullName>
    </recommendedName>
</protein>
<evidence type="ECO:0000313" key="1">
    <source>
        <dbReference type="EMBL" id="CAC5386218.1"/>
    </source>
</evidence>